<keyword evidence="2" id="KW-1185">Reference proteome</keyword>
<comment type="caution">
    <text evidence="1">The sequence shown here is derived from an EMBL/GenBank/DDBJ whole genome shotgun (WGS) entry which is preliminary data.</text>
</comment>
<protein>
    <submittedName>
        <fullName evidence="1">Uncharacterized protein</fullName>
    </submittedName>
</protein>
<dbReference type="AlphaFoldDB" id="U3AX08"/>
<dbReference type="RefSeq" id="WP_021711488.1">
    <property type="nucleotide sequence ID" value="NZ_BAOB01000151.1"/>
</dbReference>
<organism evidence="1 2">
    <name type="scientific">Vibrio azureus NBRC 104587</name>
    <dbReference type="NCBI Taxonomy" id="1219077"/>
    <lineage>
        <taxon>Bacteria</taxon>
        <taxon>Pseudomonadati</taxon>
        <taxon>Pseudomonadota</taxon>
        <taxon>Gammaproteobacteria</taxon>
        <taxon>Vibrionales</taxon>
        <taxon>Vibrionaceae</taxon>
        <taxon>Vibrio</taxon>
    </lineage>
</organism>
<proteinExistence type="predicted"/>
<evidence type="ECO:0000313" key="2">
    <source>
        <dbReference type="Proteomes" id="UP000016567"/>
    </source>
</evidence>
<name>U3AX08_9VIBR</name>
<dbReference type="Proteomes" id="UP000016567">
    <property type="component" value="Unassembled WGS sequence"/>
</dbReference>
<sequence length="58" mass="6614">MKYVLIITLAIIGIAALSETKLEQSDDYAKGECYQNPKDMMCYNNNYPYINMEENGPS</sequence>
<gene>
    <name evidence="1" type="ORF">VAZ01S_088_00190</name>
</gene>
<reference evidence="1 2" key="1">
    <citation type="submission" date="2013-09" db="EMBL/GenBank/DDBJ databases">
        <title>Whole genome shotgun sequence of Vibrio azureus NBRC 104587.</title>
        <authorList>
            <person name="Isaki S."/>
            <person name="Hosoyama A."/>
            <person name="Numata M."/>
            <person name="Hashimoto M."/>
            <person name="Hosoyama Y."/>
            <person name="Tsuchikane K."/>
            <person name="Noguchi M."/>
            <person name="Hirakata S."/>
            <person name="Ichikawa N."/>
            <person name="Ohji S."/>
            <person name="Yamazoe A."/>
            <person name="Fujita N."/>
        </authorList>
    </citation>
    <scope>NUCLEOTIDE SEQUENCE [LARGE SCALE GENOMIC DNA]</scope>
    <source>
        <strain evidence="1 2">NBRC 104587</strain>
    </source>
</reference>
<dbReference type="EMBL" id="BATL01000088">
    <property type="protein sequence ID" value="GAD77752.1"/>
    <property type="molecule type" value="Genomic_DNA"/>
</dbReference>
<evidence type="ECO:0000313" key="1">
    <source>
        <dbReference type="EMBL" id="GAD77752.1"/>
    </source>
</evidence>
<accession>U3AX08</accession>